<evidence type="ECO:0000313" key="2">
    <source>
        <dbReference type="Proteomes" id="UP000318585"/>
    </source>
</evidence>
<proteinExistence type="predicted"/>
<reference evidence="1 2" key="1">
    <citation type="submission" date="2019-07" db="EMBL/GenBank/DDBJ databases">
        <title>Novel species of Flavobacterium.</title>
        <authorList>
            <person name="Liu Q."/>
            <person name="Xin Y.-H."/>
        </authorList>
    </citation>
    <scope>NUCLEOTIDE SEQUENCE [LARGE SCALE GENOMIC DNA]</scope>
    <source>
        <strain evidence="1 2">LB3P56</strain>
    </source>
</reference>
<dbReference type="RefSeq" id="WP_143389271.1">
    <property type="nucleotide sequence ID" value="NZ_VJZQ01000001.1"/>
</dbReference>
<gene>
    <name evidence="1" type="ORF">FNW17_07845</name>
</gene>
<dbReference type="InterPro" id="IPR005502">
    <property type="entry name" value="Ribosyl_crysJ1"/>
</dbReference>
<protein>
    <submittedName>
        <fullName evidence="1">ADP-ribosylglycohydrolase family protein</fullName>
    </submittedName>
</protein>
<sequence length="456" mass="51803">MYYKFIKYIAIILILTFSNNIIISQNRKNNNPTNGALIYKSYKPKSSDKIINRKEYKNKLYGFWLGQCIANWTGLVTEMDKIGSIGEIKTGAFYTRDDWGKTDQPSVWGQGVPSNLSKNIDFVFVNPNDIWGSDDDTDIEYLYQELLYTNKKSILTGKEIRDGWLAHIKKEEENYLWVSNQKAFDLMNQGMIPPATSDPINNPDSEMIDAQLTTEIFGFFAPARPDIALKMASLPIATTASNNAKLISEFYVLMYSLASAVDDKKSDKDKILWMADKSRKHLPNDSYPAKMYDFIKSKYLANIPWEQTRDEVYQRYQVEQADGYTMTSENRYCNGCFAAGINFASSIISLLYGEGNIVETIKIGALAGWDSDNPTATWGGLLGFMIGKDGVEKAFNRNFSNQFNIHRTRIGFPNNGIDSFENMAQKGLIIIDRVVQEEMNGGVNLKKEVWYVPTLN</sequence>
<dbReference type="EMBL" id="VJZR01000005">
    <property type="protein sequence ID" value="TRX21257.1"/>
    <property type="molecule type" value="Genomic_DNA"/>
</dbReference>
<dbReference type="Proteomes" id="UP000318585">
    <property type="component" value="Unassembled WGS sequence"/>
</dbReference>
<name>A0A553CLC6_9FLAO</name>
<dbReference type="OrthoDB" id="9761704at2"/>
<evidence type="ECO:0000313" key="1">
    <source>
        <dbReference type="EMBL" id="TRX21257.1"/>
    </source>
</evidence>
<dbReference type="Gene3D" id="1.10.4080.10">
    <property type="entry name" value="ADP-ribosylation/Crystallin J1"/>
    <property type="match status" value="1"/>
</dbReference>
<comment type="caution">
    <text evidence="1">The sequence shown here is derived from an EMBL/GenBank/DDBJ whole genome shotgun (WGS) entry which is preliminary data.</text>
</comment>
<dbReference type="AlphaFoldDB" id="A0A553CLC6"/>
<accession>A0A553CLC6</accession>
<dbReference type="Pfam" id="PF03747">
    <property type="entry name" value="ADP_ribosyl_GH"/>
    <property type="match status" value="1"/>
</dbReference>
<keyword evidence="1" id="KW-0378">Hydrolase</keyword>
<organism evidence="1 2">
    <name type="scientific">Flavobacterium franklandianum</name>
    <dbReference type="NCBI Taxonomy" id="2594430"/>
    <lineage>
        <taxon>Bacteria</taxon>
        <taxon>Pseudomonadati</taxon>
        <taxon>Bacteroidota</taxon>
        <taxon>Flavobacteriia</taxon>
        <taxon>Flavobacteriales</taxon>
        <taxon>Flavobacteriaceae</taxon>
        <taxon>Flavobacterium</taxon>
    </lineage>
</organism>
<dbReference type="InterPro" id="IPR036705">
    <property type="entry name" value="Ribosyl_crysJ1_sf"/>
</dbReference>
<dbReference type="SUPFAM" id="SSF101478">
    <property type="entry name" value="ADP-ribosylglycohydrolase"/>
    <property type="match status" value="1"/>
</dbReference>
<dbReference type="GO" id="GO:0016787">
    <property type="term" value="F:hydrolase activity"/>
    <property type="evidence" value="ECO:0007669"/>
    <property type="project" value="UniProtKB-KW"/>
</dbReference>
<keyword evidence="2" id="KW-1185">Reference proteome</keyword>